<dbReference type="Gene3D" id="3.30.50.10">
    <property type="entry name" value="Erythroid Transcription Factor GATA-1, subunit A"/>
    <property type="match status" value="1"/>
</dbReference>
<evidence type="ECO:0000256" key="5">
    <source>
        <dbReference type="ARBA" id="ARBA00023015"/>
    </source>
</evidence>
<evidence type="ECO:0000256" key="13">
    <source>
        <dbReference type="SAM" id="MobiDB-lite"/>
    </source>
</evidence>
<evidence type="ECO:0000313" key="16">
    <source>
        <dbReference type="Proteomes" id="UP000231358"/>
    </source>
</evidence>
<dbReference type="InterPro" id="IPR039355">
    <property type="entry name" value="Transcription_factor_GATA"/>
</dbReference>
<proteinExistence type="predicted"/>
<accession>A0A2G7G246</accession>
<feature type="region of interest" description="Disordered" evidence="13">
    <location>
        <begin position="487"/>
        <end position="549"/>
    </location>
</feature>
<evidence type="ECO:0000256" key="1">
    <source>
        <dbReference type="ARBA" id="ARBA00004123"/>
    </source>
</evidence>
<dbReference type="PRINTS" id="PR00619">
    <property type="entry name" value="GATAZNFINGER"/>
</dbReference>
<feature type="region of interest" description="Disordered" evidence="13">
    <location>
        <begin position="294"/>
        <end position="426"/>
    </location>
</feature>
<dbReference type="Pfam" id="PF00320">
    <property type="entry name" value="GATA"/>
    <property type="match status" value="1"/>
</dbReference>
<gene>
    <name evidence="15" type="ORF">AARAC_005648</name>
</gene>
<dbReference type="GO" id="GO:0045944">
    <property type="term" value="P:positive regulation of transcription by RNA polymerase II"/>
    <property type="evidence" value="ECO:0007669"/>
    <property type="project" value="TreeGrafter"/>
</dbReference>
<feature type="compositionally biased region" description="Polar residues" evidence="13">
    <location>
        <begin position="117"/>
        <end position="142"/>
    </location>
</feature>
<dbReference type="PANTHER" id="PTHR10071:SF338">
    <property type="entry name" value="GATA-TYPE DOMAIN-CONTAINING PROTEIN"/>
    <property type="match status" value="1"/>
</dbReference>
<dbReference type="CDD" id="cd00202">
    <property type="entry name" value="ZnF_GATA"/>
    <property type="match status" value="1"/>
</dbReference>
<dbReference type="GO" id="GO:0000981">
    <property type="term" value="F:DNA-binding transcription factor activity, RNA polymerase II-specific"/>
    <property type="evidence" value="ECO:0007669"/>
    <property type="project" value="TreeGrafter"/>
</dbReference>
<evidence type="ECO:0000256" key="11">
    <source>
        <dbReference type="ARBA" id="ARBA00071997"/>
    </source>
</evidence>
<comment type="function">
    <text evidence="10">Major nitrogen regulatory protein. Positively acting regulatory gene of nitrogen metabolite repression.</text>
</comment>
<keyword evidence="4" id="KW-0862">Zinc</keyword>
<comment type="subcellular location">
    <subcellularLocation>
        <location evidence="1">Nucleus</location>
    </subcellularLocation>
</comment>
<keyword evidence="8" id="KW-0804">Transcription</keyword>
<dbReference type="SMART" id="SM00401">
    <property type="entry name" value="ZnF_GATA"/>
    <property type="match status" value="1"/>
</dbReference>
<dbReference type="GO" id="GO:0008270">
    <property type="term" value="F:zinc ion binding"/>
    <property type="evidence" value="ECO:0007669"/>
    <property type="project" value="UniProtKB-KW"/>
</dbReference>
<dbReference type="AlphaFoldDB" id="A0A2G7G246"/>
<evidence type="ECO:0000256" key="8">
    <source>
        <dbReference type="ARBA" id="ARBA00023163"/>
    </source>
</evidence>
<dbReference type="SUPFAM" id="SSF57716">
    <property type="entry name" value="Glucocorticoid receptor-like (DNA-binding domain)"/>
    <property type="match status" value="1"/>
</dbReference>
<dbReference type="GO" id="GO:0042128">
    <property type="term" value="P:nitrate assimilation"/>
    <property type="evidence" value="ECO:0007669"/>
    <property type="project" value="UniProtKB-KW"/>
</dbReference>
<dbReference type="FunFam" id="3.30.50.10:FF:000007">
    <property type="entry name" value="Nitrogen regulatory AreA, N-terminal"/>
    <property type="match status" value="1"/>
</dbReference>
<dbReference type="PROSITE" id="PS00344">
    <property type="entry name" value="GATA_ZN_FINGER_1"/>
    <property type="match status" value="1"/>
</dbReference>
<feature type="non-terminal residue" evidence="15">
    <location>
        <position position="1"/>
    </location>
</feature>
<dbReference type="GO" id="GO:0000122">
    <property type="term" value="P:negative regulation of transcription by RNA polymerase II"/>
    <property type="evidence" value="ECO:0007669"/>
    <property type="project" value="TreeGrafter"/>
</dbReference>
<keyword evidence="5" id="KW-0805">Transcription regulation</keyword>
<name>A0A2G7G246_9EURO</name>
<dbReference type="Proteomes" id="UP000231358">
    <property type="component" value="Unassembled WGS sequence"/>
</dbReference>
<dbReference type="PANTHER" id="PTHR10071">
    <property type="entry name" value="TRANSCRIPTION FACTOR GATA FAMILY MEMBER"/>
    <property type="match status" value="1"/>
</dbReference>
<organism evidence="15 16">
    <name type="scientific">Aspergillus arachidicola</name>
    <dbReference type="NCBI Taxonomy" id="656916"/>
    <lineage>
        <taxon>Eukaryota</taxon>
        <taxon>Fungi</taxon>
        <taxon>Dikarya</taxon>
        <taxon>Ascomycota</taxon>
        <taxon>Pezizomycotina</taxon>
        <taxon>Eurotiomycetes</taxon>
        <taxon>Eurotiomycetidae</taxon>
        <taxon>Eurotiales</taxon>
        <taxon>Aspergillaceae</taxon>
        <taxon>Aspergillus</taxon>
        <taxon>Aspergillus subgen. Circumdati</taxon>
    </lineage>
</organism>
<comment type="caution">
    <text evidence="15">The sequence shown here is derived from an EMBL/GenBank/DDBJ whole genome shotgun (WGS) entry which is preliminary data.</text>
</comment>
<evidence type="ECO:0000256" key="9">
    <source>
        <dbReference type="ARBA" id="ARBA00023242"/>
    </source>
</evidence>
<feature type="domain" description="GATA-type" evidence="14">
    <location>
        <begin position="253"/>
        <end position="300"/>
    </location>
</feature>
<feature type="compositionally biased region" description="Basic and acidic residues" evidence="13">
    <location>
        <begin position="487"/>
        <end position="508"/>
    </location>
</feature>
<feature type="region of interest" description="Disordered" evidence="13">
    <location>
        <begin position="114"/>
        <end position="145"/>
    </location>
</feature>
<keyword evidence="16" id="KW-1185">Reference proteome</keyword>
<dbReference type="GO" id="GO:0000978">
    <property type="term" value="F:RNA polymerase II cis-regulatory region sequence-specific DNA binding"/>
    <property type="evidence" value="ECO:0007669"/>
    <property type="project" value="TreeGrafter"/>
</dbReference>
<dbReference type="Pfam" id="PF25026">
    <property type="entry name" value="Asd-4"/>
    <property type="match status" value="1"/>
</dbReference>
<evidence type="ECO:0000256" key="4">
    <source>
        <dbReference type="ARBA" id="ARBA00022833"/>
    </source>
</evidence>
<evidence type="ECO:0000256" key="2">
    <source>
        <dbReference type="ARBA" id="ARBA00022723"/>
    </source>
</evidence>
<reference evidence="15 16" key="1">
    <citation type="submission" date="2017-05" db="EMBL/GenBank/DDBJ databases">
        <title>Genome sequence for an aflatoxigenic pathogen of Argentinian peanut, Aspergillus arachidicola.</title>
        <authorList>
            <person name="Moore G."/>
            <person name="Beltz S.B."/>
            <person name="Mack B.M."/>
        </authorList>
    </citation>
    <scope>NUCLEOTIDE SEQUENCE [LARGE SCALE GENOMIC DNA]</scope>
    <source>
        <strain evidence="15 16">CBS 117610</strain>
    </source>
</reference>
<evidence type="ECO:0000256" key="3">
    <source>
        <dbReference type="ARBA" id="ARBA00022771"/>
    </source>
</evidence>
<feature type="compositionally biased region" description="Low complexity" evidence="13">
    <location>
        <begin position="538"/>
        <end position="549"/>
    </location>
</feature>
<feature type="compositionally biased region" description="Polar residues" evidence="13">
    <location>
        <begin position="315"/>
        <end position="329"/>
    </location>
</feature>
<keyword evidence="6" id="KW-0534">Nitrate assimilation</keyword>
<dbReference type="EMBL" id="NEXV01000207">
    <property type="protein sequence ID" value="PIG86924.1"/>
    <property type="molecule type" value="Genomic_DNA"/>
</dbReference>
<evidence type="ECO:0000256" key="7">
    <source>
        <dbReference type="ARBA" id="ARBA00023159"/>
    </source>
</evidence>
<keyword evidence="3 12" id="KW-0863">Zinc-finger</keyword>
<sequence>GFFTIPFTVASLLFRASPIDPALRPTSPSASQSHDLKYNNTTSSIDSPSASRQSTTDAVASASSASSQYFGALPEFGSLDKSPDSSDSNGSSFPGSLGPSLSGLSALASVASAPTSNLRNSGSNAQPMTNMTYATSSPAATTGGQGNNPMRPHFCIFFLFYFSWGKLGKSFPICYQQPMGSWHRTTACQVLIAPARQISPDLINRRSFPSIPLSAPYLIHPIRFHPLFSIPSSFSTMATTLADQKRPQLQPVCQNCGTSTTPLWRRDELGSVLCNACGLFLKLHGRPRPISLKTDVIKSRNRVKTAGQGPKRKSSSAVDANGLSTSRSEAGTPPLGSHGYRRASRKMSPGHSDRSNSPVSRTETPGLPSMQQQQLPPQHNSNIAPQHMFDSVTLGDHGLTNGLSSGQLRQQSPTSTSAAVDRHNESPQTIEGLLAANTSLKTRVRELEFVNDLFRGRVTELEQSDAAARRSEMIARDSESRLKRALEDAQRREEDLKRRVSELERHIGEASNGNPEGDESSGEPMAKRMRLSDVVDQPSTSPTKSPKSV</sequence>
<evidence type="ECO:0000259" key="14">
    <source>
        <dbReference type="PROSITE" id="PS50114"/>
    </source>
</evidence>
<feature type="compositionally biased region" description="Polar residues" evidence="13">
    <location>
        <begin position="401"/>
        <end position="418"/>
    </location>
</feature>
<evidence type="ECO:0000256" key="6">
    <source>
        <dbReference type="ARBA" id="ARBA00023063"/>
    </source>
</evidence>
<protein>
    <recommendedName>
        <fullName evidence="11">Nitrogen regulatory protein areA</fullName>
    </recommendedName>
</protein>
<keyword evidence="2" id="KW-0479">Metal-binding</keyword>
<dbReference type="STRING" id="656916.A0A2G7G246"/>
<feature type="region of interest" description="Disordered" evidence="13">
    <location>
        <begin position="23"/>
        <end position="58"/>
    </location>
</feature>
<dbReference type="GO" id="GO:0005634">
    <property type="term" value="C:nucleus"/>
    <property type="evidence" value="ECO:0007669"/>
    <property type="project" value="UniProtKB-SubCell"/>
</dbReference>
<dbReference type="InterPro" id="IPR056998">
    <property type="entry name" value="Asd-4/GZF3_helical"/>
</dbReference>
<keyword evidence="7" id="KW-0010">Activator</keyword>
<evidence type="ECO:0000313" key="15">
    <source>
        <dbReference type="EMBL" id="PIG86924.1"/>
    </source>
</evidence>
<evidence type="ECO:0000256" key="10">
    <source>
        <dbReference type="ARBA" id="ARBA00059333"/>
    </source>
</evidence>
<dbReference type="InterPro" id="IPR000679">
    <property type="entry name" value="Znf_GATA"/>
</dbReference>
<feature type="compositionally biased region" description="Low complexity" evidence="13">
    <location>
        <begin position="365"/>
        <end position="378"/>
    </location>
</feature>
<dbReference type="InterPro" id="IPR013088">
    <property type="entry name" value="Znf_NHR/GATA"/>
</dbReference>
<keyword evidence="9" id="KW-0539">Nucleus</keyword>
<dbReference type="PROSITE" id="PS50114">
    <property type="entry name" value="GATA_ZN_FINGER_2"/>
    <property type="match status" value="1"/>
</dbReference>
<feature type="compositionally biased region" description="Polar residues" evidence="13">
    <location>
        <begin position="26"/>
        <end position="58"/>
    </location>
</feature>
<evidence type="ECO:0000256" key="12">
    <source>
        <dbReference type="PROSITE-ProRule" id="PRU00094"/>
    </source>
</evidence>